<dbReference type="InterPro" id="IPR039537">
    <property type="entry name" value="Retrotran_Ty1/copia-like"/>
</dbReference>
<dbReference type="AlphaFoldDB" id="A0A5E4FZX1"/>
<dbReference type="InParanoid" id="A0A5E4FZX1"/>
<evidence type="ECO:0000259" key="2">
    <source>
        <dbReference type="Pfam" id="PF25597"/>
    </source>
</evidence>
<protein>
    <recommendedName>
        <fullName evidence="2">Retroviral polymerase SH3-like domain-containing protein</fullName>
    </recommendedName>
</protein>
<reference evidence="4" key="1">
    <citation type="journal article" date="2020" name="Plant J.">
        <title>Transposons played a major role in the diversification between the closely related almond and peach genomes: results from the almond genome sequence.</title>
        <authorList>
            <person name="Alioto T."/>
            <person name="Alexiou K.G."/>
            <person name="Bardil A."/>
            <person name="Barteri F."/>
            <person name="Castanera R."/>
            <person name="Cruz F."/>
            <person name="Dhingra A."/>
            <person name="Duval H."/>
            <person name="Fernandez I Marti A."/>
            <person name="Frias L."/>
            <person name="Galan B."/>
            <person name="Garcia J.L."/>
            <person name="Howad W."/>
            <person name="Gomez-Garrido J."/>
            <person name="Gut M."/>
            <person name="Julca I."/>
            <person name="Morata J."/>
            <person name="Puigdomenech P."/>
            <person name="Ribeca P."/>
            <person name="Rubio Cabetas M.J."/>
            <person name="Vlasova A."/>
            <person name="Wirthensohn M."/>
            <person name="Garcia-Mas J."/>
            <person name="Gabaldon T."/>
            <person name="Casacuberta J.M."/>
            <person name="Arus P."/>
        </authorList>
    </citation>
    <scope>NUCLEOTIDE SEQUENCE [LARGE SCALE GENOMIC DNA]</scope>
    <source>
        <strain evidence="4">cv. Texas</strain>
    </source>
</reference>
<organism evidence="3 4">
    <name type="scientific">Prunus dulcis</name>
    <name type="common">Almond</name>
    <name type="synonym">Amygdalus dulcis</name>
    <dbReference type="NCBI Taxonomy" id="3755"/>
    <lineage>
        <taxon>Eukaryota</taxon>
        <taxon>Viridiplantae</taxon>
        <taxon>Streptophyta</taxon>
        <taxon>Embryophyta</taxon>
        <taxon>Tracheophyta</taxon>
        <taxon>Spermatophyta</taxon>
        <taxon>Magnoliopsida</taxon>
        <taxon>eudicotyledons</taxon>
        <taxon>Gunneridae</taxon>
        <taxon>Pentapetalae</taxon>
        <taxon>rosids</taxon>
        <taxon>fabids</taxon>
        <taxon>Rosales</taxon>
        <taxon>Rosaceae</taxon>
        <taxon>Amygdaloideae</taxon>
        <taxon>Amygdaleae</taxon>
        <taxon>Prunus</taxon>
    </lineage>
</organism>
<gene>
    <name evidence="3" type="ORF">ALMOND_2B035057</name>
</gene>
<dbReference type="PANTHER" id="PTHR42648">
    <property type="entry name" value="TRANSPOSASE, PUTATIVE-RELATED"/>
    <property type="match status" value="1"/>
</dbReference>
<name>A0A5E4FZX1_PRUDU</name>
<evidence type="ECO:0000313" key="3">
    <source>
        <dbReference type="EMBL" id="VVA32898.1"/>
    </source>
</evidence>
<evidence type="ECO:0000256" key="1">
    <source>
        <dbReference type="SAM" id="MobiDB-lite"/>
    </source>
</evidence>
<dbReference type="Proteomes" id="UP000327085">
    <property type="component" value="Chromosome 8"/>
</dbReference>
<accession>A0A5E4FZX1</accession>
<dbReference type="PANTHER" id="PTHR42648:SF18">
    <property type="entry name" value="RETROTRANSPOSON, UNCLASSIFIED-LIKE PROTEIN"/>
    <property type="match status" value="1"/>
</dbReference>
<proteinExistence type="predicted"/>
<feature type="non-terminal residue" evidence="3">
    <location>
        <position position="225"/>
    </location>
</feature>
<feature type="region of interest" description="Disordered" evidence="1">
    <location>
        <begin position="171"/>
        <end position="195"/>
    </location>
</feature>
<dbReference type="Pfam" id="PF25597">
    <property type="entry name" value="SH3_retrovirus"/>
    <property type="match status" value="1"/>
</dbReference>
<dbReference type="Gramene" id="VVA32898">
    <property type="protein sequence ID" value="VVA32898"/>
    <property type="gene ID" value="Prudul26B035057"/>
</dbReference>
<evidence type="ECO:0000313" key="4">
    <source>
        <dbReference type="Proteomes" id="UP000327085"/>
    </source>
</evidence>
<dbReference type="InterPro" id="IPR057670">
    <property type="entry name" value="SH3_retrovirus"/>
</dbReference>
<sequence length="225" mass="24884">MAKGLPQLKTPSKVCKDCLVGKQHRDSFPTMSTWRASQILQLVHADIYGPITPISNSKKRSPTFVVKNQTPKEAWGGVKLTEEYFKVFGCVSHVHVPDSKRTKLDDKSLRCVLLGVSEKSKAYTLYDPVSQKVLADNEKGATIVAGNEEEGAADFNNEGAADFNNAIGEEMGNSSLDEPVEENPPNFNEGRNRRPPVWMEDYETREGLSEEDDVAHFVMIAAADP</sequence>
<dbReference type="EMBL" id="CABIKO010000267">
    <property type="protein sequence ID" value="VVA32898.1"/>
    <property type="molecule type" value="Genomic_DNA"/>
</dbReference>
<feature type="domain" description="Retroviral polymerase SH3-like" evidence="2">
    <location>
        <begin position="90"/>
        <end position="134"/>
    </location>
</feature>